<dbReference type="Proteomes" id="UP000501237">
    <property type="component" value="Chromosome"/>
</dbReference>
<dbReference type="EMBL" id="AP022642">
    <property type="protein sequence ID" value="BCA28888.1"/>
    <property type="molecule type" value="Genomic_DNA"/>
</dbReference>
<proteinExistence type="predicted"/>
<evidence type="ECO:0000313" key="2">
    <source>
        <dbReference type="EMBL" id="BCA28888.1"/>
    </source>
</evidence>
<dbReference type="AlphaFoldDB" id="A0A679GKK1"/>
<evidence type="ECO:0000256" key="1">
    <source>
        <dbReference type="SAM" id="MobiDB-lite"/>
    </source>
</evidence>
<feature type="region of interest" description="Disordered" evidence="1">
    <location>
        <begin position="1"/>
        <end position="23"/>
    </location>
</feature>
<evidence type="ECO:0000313" key="3">
    <source>
        <dbReference type="Proteomes" id="UP000501237"/>
    </source>
</evidence>
<gene>
    <name evidence="2" type="ORF">PtoMrB4_28650</name>
</gene>
<dbReference type="KEGG" id="poj:PtoMrB4_28650"/>
<sequence>MADFRIPSVSRRAAGQRIQRGRHTSGWVGWEKAYLCCGFAINVASEGVFARRAPSPVQEREGPHQGGALYVWEGLKAAPGEGFAASAGRGCGRASKAFGYGCTAP</sequence>
<accession>A0A679GKK1</accession>
<reference evidence="2 3" key="1">
    <citation type="journal article" date="2020" name="Microbiol. Resour. Announc.">
        <title>Complete genome sequence of Pseudomonas otitidis strain MrB4, isolated from Lake Biwa in Japan.</title>
        <authorList>
            <person name="Miyazaki K."/>
            <person name="Hase E."/>
            <person name="Maruya T."/>
        </authorList>
    </citation>
    <scope>NUCLEOTIDE SEQUENCE [LARGE SCALE GENOMIC DNA]</scope>
    <source>
        <strain evidence="2 3">MrB4</strain>
    </source>
</reference>
<organism evidence="2 3">
    <name type="scientific">Metapseudomonas otitidis</name>
    <dbReference type="NCBI Taxonomy" id="319939"/>
    <lineage>
        <taxon>Bacteria</taxon>
        <taxon>Pseudomonadati</taxon>
        <taxon>Pseudomonadota</taxon>
        <taxon>Gammaproteobacteria</taxon>
        <taxon>Pseudomonadales</taxon>
        <taxon>Pseudomonadaceae</taxon>
        <taxon>Metapseudomonas</taxon>
    </lineage>
</organism>
<name>A0A679GKK1_9GAMM</name>
<protein>
    <submittedName>
        <fullName evidence="2">Uncharacterized protein</fullName>
    </submittedName>
</protein>